<dbReference type="Gene3D" id="3.80.10.10">
    <property type="entry name" value="Ribonuclease Inhibitor"/>
    <property type="match status" value="1"/>
</dbReference>
<evidence type="ECO:0000313" key="4">
    <source>
        <dbReference type="EMBL" id="CAF0833132.1"/>
    </source>
</evidence>
<gene>
    <name evidence="4" type="ORF">JYZ213_LOCUS6947</name>
</gene>
<dbReference type="SUPFAM" id="SSF52058">
    <property type="entry name" value="L domain-like"/>
    <property type="match status" value="1"/>
</dbReference>
<accession>A0A813UQ85</accession>
<dbReference type="Proteomes" id="UP000663845">
    <property type="component" value="Unassembled WGS sequence"/>
</dbReference>
<comment type="caution">
    <text evidence="4">The sequence shown here is derived from an EMBL/GenBank/DDBJ whole genome shotgun (WGS) entry which is preliminary data.</text>
</comment>
<keyword evidence="1" id="KW-0433">Leucine-rich repeat</keyword>
<dbReference type="GO" id="GO:0005737">
    <property type="term" value="C:cytoplasm"/>
    <property type="evidence" value="ECO:0007669"/>
    <property type="project" value="TreeGrafter"/>
</dbReference>
<dbReference type="PANTHER" id="PTHR48051:SF1">
    <property type="entry name" value="RAS SUPPRESSOR PROTEIN 1"/>
    <property type="match status" value="1"/>
</dbReference>
<evidence type="ECO:0000256" key="1">
    <source>
        <dbReference type="ARBA" id="ARBA00022614"/>
    </source>
</evidence>
<dbReference type="PANTHER" id="PTHR48051">
    <property type="match status" value="1"/>
</dbReference>
<sequence length="188" mass="20978">MASSSSSASAKRHPPLRPSSTTNRAVRGLEKRINNTNLSNDTHDDEYAIASGKQVPRTYLLKLIKGSRMNDLPSELSSLEHLQIINLSMNKFVRLPSVLYELKHIQEILANDNQLIELDANGIVKISTTICTFNVRNNNIQRLPPEFSKCTLLKSLDVAGNPFKLPRPATIAKGTQAILEHLRNQLIE</sequence>
<keyword evidence="2" id="KW-0677">Repeat</keyword>
<evidence type="ECO:0000313" key="5">
    <source>
        <dbReference type="Proteomes" id="UP000663845"/>
    </source>
</evidence>
<organism evidence="4 5">
    <name type="scientific">Adineta steineri</name>
    <dbReference type="NCBI Taxonomy" id="433720"/>
    <lineage>
        <taxon>Eukaryota</taxon>
        <taxon>Metazoa</taxon>
        <taxon>Spiralia</taxon>
        <taxon>Gnathifera</taxon>
        <taxon>Rotifera</taxon>
        <taxon>Eurotatoria</taxon>
        <taxon>Bdelloidea</taxon>
        <taxon>Adinetida</taxon>
        <taxon>Adinetidae</taxon>
        <taxon>Adineta</taxon>
    </lineage>
</organism>
<name>A0A813UQ85_9BILA</name>
<evidence type="ECO:0000256" key="2">
    <source>
        <dbReference type="ARBA" id="ARBA00022737"/>
    </source>
</evidence>
<evidence type="ECO:0000256" key="3">
    <source>
        <dbReference type="SAM" id="MobiDB-lite"/>
    </source>
</evidence>
<dbReference type="InterPro" id="IPR032675">
    <property type="entry name" value="LRR_dom_sf"/>
</dbReference>
<proteinExistence type="predicted"/>
<protein>
    <submittedName>
        <fullName evidence="4">Uncharacterized protein</fullName>
    </submittedName>
</protein>
<reference evidence="4" key="1">
    <citation type="submission" date="2021-02" db="EMBL/GenBank/DDBJ databases">
        <authorList>
            <person name="Nowell W R."/>
        </authorList>
    </citation>
    <scope>NUCLEOTIDE SEQUENCE</scope>
</reference>
<dbReference type="AlphaFoldDB" id="A0A813UQ85"/>
<dbReference type="EMBL" id="CAJNOG010000044">
    <property type="protein sequence ID" value="CAF0833132.1"/>
    <property type="molecule type" value="Genomic_DNA"/>
</dbReference>
<feature type="region of interest" description="Disordered" evidence="3">
    <location>
        <begin position="1"/>
        <end position="25"/>
    </location>
</feature>
<dbReference type="InterPro" id="IPR050216">
    <property type="entry name" value="LRR_domain-containing"/>
</dbReference>